<dbReference type="Gene3D" id="2.170.270.10">
    <property type="entry name" value="SET domain"/>
    <property type="match status" value="1"/>
</dbReference>
<dbReference type="SUPFAM" id="SSF82199">
    <property type="entry name" value="SET domain"/>
    <property type="match status" value="1"/>
</dbReference>
<feature type="domain" description="SET" evidence="1">
    <location>
        <begin position="40"/>
        <end position="104"/>
    </location>
</feature>
<dbReference type="SMR" id="A0A3L5TTM5"/>
<reference evidence="2 3" key="1">
    <citation type="journal article" date="2016" name="PLoS ONE">
        <title>A First Insight into the Genome of the Filter-Feeder Mussel Mytilus galloprovincialis.</title>
        <authorList>
            <person name="Murgarella M."/>
            <person name="Puiu D."/>
            <person name="Novoa B."/>
            <person name="Figueras A."/>
            <person name="Posada D."/>
            <person name="Canchaya C."/>
        </authorList>
    </citation>
    <scope>NUCLEOTIDE SEQUENCE [LARGE SCALE GENOMIC DNA]</scope>
    <source>
        <tissue evidence="2">Muscle</tissue>
    </source>
</reference>
<evidence type="ECO:0000259" key="1">
    <source>
        <dbReference type="Pfam" id="PF21549"/>
    </source>
</evidence>
<evidence type="ECO:0000313" key="3">
    <source>
        <dbReference type="Proteomes" id="UP000266721"/>
    </source>
</evidence>
<dbReference type="InterPro" id="IPR001214">
    <property type="entry name" value="SET_dom"/>
</dbReference>
<dbReference type="AlphaFoldDB" id="A0A3L5TTM5"/>
<organism evidence="2 3">
    <name type="scientific">Mytilus galloprovincialis</name>
    <name type="common">Mediterranean mussel</name>
    <dbReference type="NCBI Taxonomy" id="29158"/>
    <lineage>
        <taxon>Eukaryota</taxon>
        <taxon>Metazoa</taxon>
        <taxon>Spiralia</taxon>
        <taxon>Lophotrochozoa</taxon>
        <taxon>Mollusca</taxon>
        <taxon>Bivalvia</taxon>
        <taxon>Autobranchia</taxon>
        <taxon>Pteriomorphia</taxon>
        <taxon>Mytilida</taxon>
        <taxon>Mytiloidea</taxon>
        <taxon>Mytilidae</taxon>
        <taxon>Mytilinae</taxon>
        <taxon>Mytilus</taxon>
    </lineage>
</organism>
<dbReference type="Pfam" id="PF21549">
    <property type="entry name" value="PRDM2_PR"/>
    <property type="match status" value="1"/>
</dbReference>
<feature type="non-terminal residue" evidence="2">
    <location>
        <position position="152"/>
    </location>
</feature>
<feature type="non-terminal residue" evidence="2">
    <location>
        <position position="1"/>
    </location>
</feature>
<comment type="caution">
    <text evidence="2">The sequence shown here is derived from an EMBL/GenBank/DDBJ whole genome shotgun (WGS) entry which is preliminary data.</text>
</comment>
<proteinExistence type="predicted"/>
<protein>
    <recommendedName>
        <fullName evidence="1">SET domain-containing protein</fullName>
    </recommendedName>
</protein>
<gene>
    <name evidence="2" type="ORF">AM593_04110</name>
</gene>
<name>A0A3L5TTM5_MYTGA</name>
<evidence type="ECO:0000313" key="2">
    <source>
        <dbReference type="EMBL" id="OPL33269.1"/>
    </source>
</evidence>
<dbReference type="Proteomes" id="UP000266721">
    <property type="component" value="Unassembled WGS sequence"/>
</dbReference>
<keyword evidence="3" id="KW-1185">Reference proteome</keyword>
<accession>A0A3L5TTM5</accession>
<sequence>CFKCFEPDLPVEHGLYVIKNVKTTIDNEDHVLATIPPGFSVRQSTIPNAGLGVFVETTIPSGTRLGPYDGTLSKDFHGDDWTYIFLNRFKDTVQVVINYTNKNRFRDRATQNIVSFKRTLNYANLFFVKETHAPNSSTVINAKDIVFTLEDT</sequence>
<dbReference type="EMBL" id="KV583900">
    <property type="protein sequence ID" value="OPL33269.1"/>
    <property type="molecule type" value="Genomic_DNA"/>
</dbReference>
<dbReference type="InterPro" id="IPR046341">
    <property type="entry name" value="SET_dom_sf"/>
</dbReference>